<proteinExistence type="predicted"/>
<dbReference type="SMART" id="SM00387">
    <property type="entry name" value="HATPase_c"/>
    <property type="match status" value="1"/>
</dbReference>
<dbReference type="InterPro" id="IPR003594">
    <property type="entry name" value="HATPase_dom"/>
</dbReference>
<keyword evidence="7" id="KW-0175">Coiled coil</keyword>
<keyword evidence="3" id="KW-0597">Phosphoprotein</keyword>
<dbReference type="GO" id="GO:0004673">
    <property type="term" value="F:protein histidine kinase activity"/>
    <property type="evidence" value="ECO:0007669"/>
    <property type="project" value="UniProtKB-EC"/>
</dbReference>
<dbReference type="InterPro" id="IPR005467">
    <property type="entry name" value="His_kinase_dom"/>
</dbReference>
<keyword evidence="10" id="KW-1185">Reference proteome</keyword>
<reference evidence="9 10" key="1">
    <citation type="submission" date="2019-02" db="EMBL/GenBank/DDBJ databases">
        <title>Deep-cultivation of Planctomycetes and their phenomic and genomic characterization uncovers novel biology.</title>
        <authorList>
            <person name="Wiegand S."/>
            <person name="Jogler M."/>
            <person name="Boedeker C."/>
            <person name="Pinto D."/>
            <person name="Vollmers J."/>
            <person name="Rivas-Marin E."/>
            <person name="Kohn T."/>
            <person name="Peeters S.H."/>
            <person name="Heuer A."/>
            <person name="Rast P."/>
            <person name="Oberbeckmann S."/>
            <person name="Bunk B."/>
            <person name="Jeske O."/>
            <person name="Meyerdierks A."/>
            <person name="Storesund J.E."/>
            <person name="Kallscheuer N."/>
            <person name="Luecker S."/>
            <person name="Lage O.M."/>
            <person name="Pohl T."/>
            <person name="Merkel B.J."/>
            <person name="Hornburger P."/>
            <person name="Mueller R.-W."/>
            <person name="Bruemmer F."/>
            <person name="Labrenz M."/>
            <person name="Spormann A.M."/>
            <person name="Op den Camp H."/>
            <person name="Overmann J."/>
            <person name="Amann R."/>
            <person name="Jetten M.S.M."/>
            <person name="Mascher T."/>
            <person name="Medema M.H."/>
            <person name="Devos D.P."/>
            <person name="Kaster A.-K."/>
            <person name="Ovreas L."/>
            <person name="Rohde M."/>
            <person name="Galperin M.Y."/>
            <person name="Jogler C."/>
        </authorList>
    </citation>
    <scope>NUCLEOTIDE SEQUENCE [LARGE SCALE GENOMIC DNA]</scope>
    <source>
        <strain evidence="9 10">ETA_A1</strain>
    </source>
</reference>
<dbReference type="SUPFAM" id="SSF55874">
    <property type="entry name" value="ATPase domain of HSP90 chaperone/DNA topoisomerase II/histidine kinase"/>
    <property type="match status" value="1"/>
</dbReference>
<dbReference type="PANTHER" id="PTHR44936">
    <property type="entry name" value="SENSOR PROTEIN CREC"/>
    <property type="match status" value="1"/>
</dbReference>
<gene>
    <name evidence="9" type="primary">phoR_2</name>
    <name evidence="9" type="ORF">ETAA1_16600</name>
</gene>
<dbReference type="Pfam" id="PF02518">
    <property type="entry name" value="HATPase_c"/>
    <property type="match status" value="1"/>
</dbReference>
<dbReference type="EMBL" id="CP036273">
    <property type="protein sequence ID" value="QDU19724.1"/>
    <property type="molecule type" value="Genomic_DNA"/>
</dbReference>
<feature type="coiled-coil region" evidence="7">
    <location>
        <begin position="13"/>
        <end position="40"/>
    </location>
</feature>
<dbReference type="Gene3D" id="3.30.565.10">
    <property type="entry name" value="Histidine kinase-like ATPase, C-terminal domain"/>
    <property type="match status" value="1"/>
</dbReference>
<evidence type="ECO:0000256" key="3">
    <source>
        <dbReference type="ARBA" id="ARBA00022553"/>
    </source>
</evidence>
<evidence type="ECO:0000256" key="2">
    <source>
        <dbReference type="ARBA" id="ARBA00012438"/>
    </source>
</evidence>
<feature type="domain" description="Histidine kinase" evidence="8">
    <location>
        <begin position="97"/>
        <end position="243"/>
    </location>
</feature>
<dbReference type="EC" id="2.7.13.3" evidence="2"/>
<organism evidence="9 10">
    <name type="scientific">Urbifossiella limnaea</name>
    <dbReference type="NCBI Taxonomy" id="2528023"/>
    <lineage>
        <taxon>Bacteria</taxon>
        <taxon>Pseudomonadati</taxon>
        <taxon>Planctomycetota</taxon>
        <taxon>Planctomycetia</taxon>
        <taxon>Gemmatales</taxon>
        <taxon>Gemmataceae</taxon>
        <taxon>Urbifossiella</taxon>
    </lineage>
</organism>
<evidence type="ECO:0000256" key="5">
    <source>
        <dbReference type="ARBA" id="ARBA00022777"/>
    </source>
</evidence>
<dbReference type="OrthoDB" id="269095at2"/>
<dbReference type="InterPro" id="IPR050980">
    <property type="entry name" value="2C_sensor_his_kinase"/>
</dbReference>
<comment type="catalytic activity">
    <reaction evidence="1">
        <text>ATP + protein L-histidine = ADP + protein N-phospho-L-histidine.</text>
        <dbReference type="EC" id="2.7.13.3"/>
    </reaction>
</comment>
<dbReference type="InterPro" id="IPR036890">
    <property type="entry name" value="HATPase_C_sf"/>
</dbReference>
<evidence type="ECO:0000256" key="7">
    <source>
        <dbReference type="SAM" id="Coils"/>
    </source>
</evidence>
<dbReference type="GO" id="GO:0000160">
    <property type="term" value="P:phosphorelay signal transduction system"/>
    <property type="evidence" value="ECO:0007669"/>
    <property type="project" value="UniProtKB-KW"/>
</dbReference>
<evidence type="ECO:0000313" key="9">
    <source>
        <dbReference type="EMBL" id="QDU19724.1"/>
    </source>
</evidence>
<keyword evidence="5" id="KW-0418">Kinase</keyword>
<evidence type="ECO:0000256" key="4">
    <source>
        <dbReference type="ARBA" id="ARBA00022679"/>
    </source>
</evidence>
<dbReference type="KEGG" id="uli:ETAA1_16600"/>
<sequence>MTDIPTAKPVADTDRLLAYVADLELEVDRLRRQSRFLERQATKSLAHILSLCTGRDLGVPHPTLGEVEATARGLVEVVQDLHDPPGYHPAHDQVVAIAVRPVAEQVFRWQQRLTGARRVELRLELEQDHVEWFPARFRHILGNLVADALRHRDPAADLGWVAVGLRATPKGYELRVSDNGVGPPSGVDRRVLDLFHRPASRLGGLAAGLAVVRLLVEQSGGTMTPTPRAGRGTDYLVTLPRYDLLDYLD</sequence>
<dbReference type="AlphaFoldDB" id="A0A517XQF6"/>
<dbReference type="PRINTS" id="PR00344">
    <property type="entry name" value="BCTRLSENSOR"/>
</dbReference>
<dbReference type="PROSITE" id="PS50109">
    <property type="entry name" value="HIS_KIN"/>
    <property type="match status" value="1"/>
</dbReference>
<keyword evidence="6" id="KW-0902">Two-component regulatory system</keyword>
<evidence type="ECO:0000256" key="1">
    <source>
        <dbReference type="ARBA" id="ARBA00000085"/>
    </source>
</evidence>
<evidence type="ECO:0000259" key="8">
    <source>
        <dbReference type="PROSITE" id="PS50109"/>
    </source>
</evidence>
<dbReference type="RefSeq" id="WP_145236114.1">
    <property type="nucleotide sequence ID" value="NZ_CP036273.1"/>
</dbReference>
<evidence type="ECO:0000256" key="6">
    <source>
        <dbReference type="ARBA" id="ARBA00023012"/>
    </source>
</evidence>
<dbReference type="InterPro" id="IPR004358">
    <property type="entry name" value="Sig_transdc_His_kin-like_C"/>
</dbReference>
<name>A0A517XQF6_9BACT</name>
<keyword evidence="4 9" id="KW-0808">Transferase</keyword>
<evidence type="ECO:0000313" key="10">
    <source>
        <dbReference type="Proteomes" id="UP000319576"/>
    </source>
</evidence>
<accession>A0A517XQF6</accession>
<dbReference type="PANTHER" id="PTHR44936:SF9">
    <property type="entry name" value="SENSOR PROTEIN CREC"/>
    <property type="match status" value="1"/>
</dbReference>
<dbReference type="Proteomes" id="UP000319576">
    <property type="component" value="Chromosome"/>
</dbReference>
<protein>
    <recommendedName>
        <fullName evidence="2">histidine kinase</fullName>
        <ecNumber evidence="2">2.7.13.3</ecNumber>
    </recommendedName>
</protein>